<dbReference type="RefSeq" id="WP_301856268.1">
    <property type="nucleotide sequence ID" value="NZ_JAUJWU010000002.1"/>
</dbReference>
<dbReference type="PANTHER" id="PTHR48081">
    <property type="entry name" value="AB HYDROLASE SUPERFAMILY PROTEIN C4A8.06C"/>
    <property type="match status" value="1"/>
</dbReference>
<comment type="caution">
    <text evidence="3">The sequence shown here is derived from an EMBL/GenBank/DDBJ whole genome shotgun (WGS) entry which is preliminary data.</text>
</comment>
<evidence type="ECO:0000313" key="3">
    <source>
        <dbReference type="EMBL" id="MDN7245626.1"/>
    </source>
</evidence>
<dbReference type="EMBL" id="JAUJWU010000002">
    <property type="protein sequence ID" value="MDN7245626.1"/>
    <property type="molecule type" value="Genomic_DNA"/>
</dbReference>
<keyword evidence="4" id="KW-1185">Reference proteome</keyword>
<evidence type="ECO:0000313" key="4">
    <source>
        <dbReference type="Proteomes" id="UP001172142"/>
    </source>
</evidence>
<feature type="domain" description="Alpha/beta hydrolase fold-3" evidence="2">
    <location>
        <begin position="73"/>
        <end position="278"/>
    </location>
</feature>
<proteinExistence type="predicted"/>
<dbReference type="SUPFAM" id="SSF53474">
    <property type="entry name" value="alpha/beta-Hydrolases"/>
    <property type="match status" value="1"/>
</dbReference>
<dbReference type="Gene3D" id="3.40.50.1820">
    <property type="entry name" value="alpha/beta hydrolase"/>
    <property type="match status" value="1"/>
</dbReference>
<protein>
    <submittedName>
        <fullName evidence="3">Alpha/beta hydrolase</fullName>
    </submittedName>
</protein>
<evidence type="ECO:0000259" key="2">
    <source>
        <dbReference type="Pfam" id="PF07859"/>
    </source>
</evidence>
<dbReference type="PANTHER" id="PTHR48081:SF8">
    <property type="entry name" value="ALPHA_BETA HYDROLASE FOLD-3 DOMAIN-CONTAINING PROTEIN-RELATED"/>
    <property type="match status" value="1"/>
</dbReference>
<dbReference type="InterPro" id="IPR013094">
    <property type="entry name" value="AB_hydrolase_3"/>
</dbReference>
<dbReference type="Proteomes" id="UP001172142">
    <property type="component" value="Unassembled WGS sequence"/>
</dbReference>
<dbReference type="InterPro" id="IPR029058">
    <property type="entry name" value="AB_hydrolase_fold"/>
</dbReference>
<gene>
    <name evidence="3" type="ORF">QWY13_08940</name>
</gene>
<sequence>MDKMVEKSEVLMLTTIGAKLLRLLPDPSYNSPTIPPQPVKIKKDFLVDTSVQPTYLSFYYPLGAEPEKLPVYVNFHGGAFIMNDKELDDPYCRFLANQTGCIILNVGYAKAPEYPFPKPIEQSYEILQWMKNQADQLEIDPKRFMLGGQSSGANIAAALCLYLEEKQENQPLLQVLSCPMLDFVTPHADKPEPKWFRARFPQLANFLNKCYLPDKMQAANPLASPVCAEIGKGLASALIVIAEHDPFRPEAEIYAEKLKAAGINVHDEVFEGVFHAFTHLGPQGAAQKAWTLVAEKIKEAVALAGDQNKNILS</sequence>
<keyword evidence="1 3" id="KW-0378">Hydrolase</keyword>
<name>A0ABT8NCM3_9BACL</name>
<dbReference type="GO" id="GO:0016787">
    <property type="term" value="F:hydrolase activity"/>
    <property type="evidence" value="ECO:0007669"/>
    <property type="project" value="UniProtKB-KW"/>
</dbReference>
<dbReference type="Pfam" id="PF07859">
    <property type="entry name" value="Abhydrolase_3"/>
    <property type="match status" value="1"/>
</dbReference>
<dbReference type="InterPro" id="IPR050300">
    <property type="entry name" value="GDXG_lipolytic_enzyme"/>
</dbReference>
<organism evidence="3 4">
    <name type="scientific">Planococcus shenhongbingii</name>
    <dbReference type="NCBI Taxonomy" id="3058398"/>
    <lineage>
        <taxon>Bacteria</taxon>
        <taxon>Bacillati</taxon>
        <taxon>Bacillota</taxon>
        <taxon>Bacilli</taxon>
        <taxon>Bacillales</taxon>
        <taxon>Caryophanaceae</taxon>
        <taxon>Planococcus</taxon>
    </lineage>
</organism>
<accession>A0ABT8NCM3</accession>
<evidence type="ECO:0000256" key="1">
    <source>
        <dbReference type="ARBA" id="ARBA00022801"/>
    </source>
</evidence>
<reference evidence="3 4" key="1">
    <citation type="submission" date="2023-07" db="EMBL/GenBank/DDBJ databases">
        <title>Novel species in genus Planococcus.</title>
        <authorList>
            <person name="Ning S."/>
        </authorList>
    </citation>
    <scope>NUCLEOTIDE SEQUENCE [LARGE SCALE GENOMIC DNA]</scope>
    <source>
        <strain evidence="3 4">N017</strain>
    </source>
</reference>